<protein>
    <submittedName>
        <fullName evidence="1">Uncharacterized protein</fullName>
    </submittedName>
</protein>
<sequence length="144" mass="16255">MDFKEAITATPSLKNAYKNGLQALGNYSNKVKPTDTKKCEGSVDIDAAVNQIYPNDSRWDYAMGYDGTTYFIEVHSAETSQVTPVLKKFRWLKDFLVTDAPELNKQQKKRFYWISSGGNNILRGSPQARQLAQSGITLDRQLNL</sequence>
<dbReference type="Proteomes" id="UP000249467">
    <property type="component" value="Unassembled WGS sequence"/>
</dbReference>
<name>A0A2W4VV11_9CYAN</name>
<reference evidence="1 2" key="1">
    <citation type="submission" date="2018-04" db="EMBL/GenBank/DDBJ databases">
        <authorList>
            <person name="Go L.Y."/>
            <person name="Mitchell J.A."/>
        </authorList>
    </citation>
    <scope>NUCLEOTIDE SEQUENCE [LARGE SCALE GENOMIC DNA]</scope>
    <source>
        <strain evidence="1">ULC066bin1</strain>
    </source>
</reference>
<proteinExistence type="predicted"/>
<evidence type="ECO:0000313" key="1">
    <source>
        <dbReference type="EMBL" id="PZO36693.1"/>
    </source>
</evidence>
<comment type="caution">
    <text evidence="1">The sequence shown here is derived from an EMBL/GenBank/DDBJ whole genome shotgun (WGS) entry which is preliminary data.</text>
</comment>
<gene>
    <name evidence="1" type="ORF">DCF19_21040</name>
</gene>
<dbReference type="EMBL" id="QBML01000038">
    <property type="protein sequence ID" value="PZO36693.1"/>
    <property type="molecule type" value="Genomic_DNA"/>
</dbReference>
<evidence type="ECO:0000313" key="2">
    <source>
        <dbReference type="Proteomes" id="UP000249467"/>
    </source>
</evidence>
<organism evidence="1 2">
    <name type="scientific">Pseudanabaena frigida</name>
    <dbReference type="NCBI Taxonomy" id="945775"/>
    <lineage>
        <taxon>Bacteria</taxon>
        <taxon>Bacillati</taxon>
        <taxon>Cyanobacteriota</taxon>
        <taxon>Cyanophyceae</taxon>
        <taxon>Pseudanabaenales</taxon>
        <taxon>Pseudanabaenaceae</taxon>
        <taxon>Pseudanabaena</taxon>
    </lineage>
</organism>
<dbReference type="AlphaFoldDB" id="A0A2W4VV11"/>
<reference evidence="1 2" key="2">
    <citation type="submission" date="2018-06" db="EMBL/GenBank/DDBJ databases">
        <title>Metagenomic assembly of (sub)arctic Cyanobacteria and their associated microbiome from non-axenic cultures.</title>
        <authorList>
            <person name="Baurain D."/>
        </authorList>
    </citation>
    <scope>NUCLEOTIDE SEQUENCE [LARGE SCALE GENOMIC DNA]</scope>
    <source>
        <strain evidence="1">ULC066bin1</strain>
    </source>
</reference>
<accession>A0A2W4VV11</accession>